<keyword evidence="2" id="KW-0819">tRNA processing</keyword>
<feature type="binding site" evidence="6">
    <location>
        <position position="204"/>
    </location>
    <ligand>
        <name>substrate</name>
    </ligand>
</feature>
<dbReference type="AlphaFoldDB" id="A0A1X6N6I7"/>
<proteinExistence type="inferred from homology"/>
<gene>
    <name evidence="9" type="ORF">POSPLADRAFT_1045322</name>
</gene>
<keyword evidence="3" id="KW-0413">Isomerase</keyword>
<comment type="catalytic activity">
    <reaction evidence="4">
        <text>a uridine in tRNA = a pseudouridine in tRNA</text>
        <dbReference type="Rhea" id="RHEA:54572"/>
        <dbReference type="Rhea" id="RHEA-COMP:13339"/>
        <dbReference type="Rhea" id="RHEA-COMP:13934"/>
        <dbReference type="ChEBI" id="CHEBI:65314"/>
        <dbReference type="ChEBI" id="CHEBI:65315"/>
    </reaction>
</comment>
<dbReference type="GO" id="GO:0003723">
    <property type="term" value="F:RNA binding"/>
    <property type="evidence" value="ECO:0007669"/>
    <property type="project" value="InterPro"/>
</dbReference>
<evidence type="ECO:0000313" key="10">
    <source>
        <dbReference type="Proteomes" id="UP000194127"/>
    </source>
</evidence>
<dbReference type="NCBIfam" id="TIGR00071">
    <property type="entry name" value="hisT_truA"/>
    <property type="match status" value="1"/>
</dbReference>
<evidence type="ECO:0000256" key="6">
    <source>
        <dbReference type="PIRSR" id="PIRSR641708-2"/>
    </source>
</evidence>
<dbReference type="PANTHER" id="PTHR11142">
    <property type="entry name" value="PSEUDOURIDYLATE SYNTHASE"/>
    <property type="match status" value="1"/>
</dbReference>
<dbReference type="GO" id="GO:0005634">
    <property type="term" value="C:nucleus"/>
    <property type="evidence" value="ECO:0007669"/>
    <property type="project" value="TreeGrafter"/>
</dbReference>
<evidence type="ECO:0000313" key="9">
    <source>
        <dbReference type="EMBL" id="OSX64231.1"/>
    </source>
</evidence>
<name>A0A1X6N6I7_9APHY</name>
<feature type="active site" description="Nucleophile" evidence="5">
    <location>
        <position position="145"/>
    </location>
</feature>
<feature type="compositionally biased region" description="Basic and acidic residues" evidence="7">
    <location>
        <begin position="503"/>
        <end position="513"/>
    </location>
</feature>
<dbReference type="FunFam" id="3.30.70.580:FF:000002">
    <property type="entry name" value="tRNA pseudouridine synthase"/>
    <property type="match status" value="1"/>
</dbReference>
<dbReference type="InterPro" id="IPR001406">
    <property type="entry name" value="PsdUridine_synth_TruA"/>
</dbReference>
<protein>
    <recommendedName>
        <fullName evidence="8">Pseudouridine synthase I TruA alpha/beta domain-containing protein</fullName>
    </recommendedName>
</protein>
<feature type="compositionally biased region" description="Acidic residues" evidence="7">
    <location>
        <begin position="491"/>
        <end position="502"/>
    </location>
</feature>
<accession>A0A1X6N6I7</accession>
<evidence type="ECO:0000259" key="8">
    <source>
        <dbReference type="Pfam" id="PF01416"/>
    </source>
</evidence>
<keyword evidence="10" id="KW-1185">Reference proteome</keyword>
<evidence type="ECO:0000256" key="2">
    <source>
        <dbReference type="ARBA" id="ARBA00022694"/>
    </source>
</evidence>
<evidence type="ECO:0000256" key="4">
    <source>
        <dbReference type="ARBA" id="ARBA00036943"/>
    </source>
</evidence>
<evidence type="ECO:0000256" key="1">
    <source>
        <dbReference type="ARBA" id="ARBA00009375"/>
    </source>
</evidence>
<dbReference type="STRING" id="670580.A0A1X6N6I7"/>
<dbReference type="Proteomes" id="UP000194127">
    <property type="component" value="Unassembled WGS sequence"/>
</dbReference>
<evidence type="ECO:0000256" key="3">
    <source>
        <dbReference type="ARBA" id="ARBA00023235"/>
    </source>
</evidence>
<dbReference type="Pfam" id="PF01416">
    <property type="entry name" value="PseudoU_synth_1"/>
    <property type="match status" value="1"/>
</dbReference>
<reference evidence="9 10" key="1">
    <citation type="submission" date="2017-04" db="EMBL/GenBank/DDBJ databases">
        <title>Genome Sequence of the Model Brown-Rot Fungus Postia placenta SB12.</title>
        <authorList>
            <consortium name="DOE Joint Genome Institute"/>
            <person name="Gaskell J."/>
            <person name="Kersten P."/>
            <person name="Larrondo L.F."/>
            <person name="Canessa P."/>
            <person name="Martinez D."/>
            <person name="Hibbett D."/>
            <person name="Schmoll M."/>
            <person name="Kubicek C.P."/>
            <person name="Martinez A.T."/>
            <person name="Yadav J."/>
            <person name="Master E."/>
            <person name="Magnuson J.K."/>
            <person name="James T."/>
            <person name="Yaver D."/>
            <person name="Berka R."/>
            <person name="Labutti K."/>
            <person name="Lipzen A."/>
            <person name="Aerts A."/>
            <person name="Barry K."/>
            <person name="Henrissat B."/>
            <person name="Blanchette R."/>
            <person name="Grigoriev I."/>
            <person name="Cullen D."/>
        </authorList>
    </citation>
    <scope>NUCLEOTIDE SEQUENCE [LARGE SCALE GENOMIC DNA]</scope>
    <source>
        <strain evidence="9 10">MAD-698-R-SB12</strain>
    </source>
</reference>
<dbReference type="InterPro" id="IPR020103">
    <property type="entry name" value="PsdUridine_synth_cat_dom_sf"/>
</dbReference>
<feature type="compositionally biased region" description="Basic and acidic residues" evidence="7">
    <location>
        <begin position="52"/>
        <end position="77"/>
    </location>
</feature>
<sequence length="513" mass="58086">MEFTSLTDGASLKRPLHAVDDSGSADRSPTRIKHSKNNYNGGLAEASLAEELLQRARDRRRGTQERREGDKPADKPKAPRLPKRQCALLIGFCGAGYNGMQIQPDPKLRTIEGVLFNALVKVGAVSQDNADDPIKVNLGRAARTDAGVHAAGNVVSMKLITAIPGVADLISRVNEELPPEIRLWNVLRVQNSFNARTTCDSRKYTYFFPSYLMIPPKPGSGLFQTAQQSDGNELKHTFWNNPAPEATWQDDLRRKRQYRMPPEQVEALRAASRKFEGSHNFHNFTVGRDFGDRSCMRHIKSVEIADPVVYGGTEWVSVLFHGQSFMLHQRKMMSALVLACRTGSPPQTIEEMYGPRTIFIPKMPALGLLLEYPIFDTYTRRIASVNENLQPSDPEYRQPIDFEVHREAIDRFKQEHIYSRMRSIEDTEGVFDAWVRFIDSYSGNDLLYLNPKGVIPAAAVIKKGERRDNPFREKRRFDATSFSHNATDEVKLDEDEEDEVDEVDKSKLIDMEG</sequence>
<dbReference type="InterPro" id="IPR020095">
    <property type="entry name" value="PsdUridine_synth_TruA_C"/>
</dbReference>
<dbReference type="InterPro" id="IPR041708">
    <property type="entry name" value="PUS1/PUS2-like"/>
</dbReference>
<dbReference type="RefSeq" id="XP_024341025.1">
    <property type="nucleotide sequence ID" value="XM_024478729.1"/>
</dbReference>
<dbReference type="GeneID" id="36323679"/>
<dbReference type="Gene3D" id="3.30.70.660">
    <property type="entry name" value="Pseudouridine synthase I, catalytic domain, C-terminal subdomain"/>
    <property type="match status" value="1"/>
</dbReference>
<feature type="domain" description="Pseudouridine synthase I TruA alpha/beta" evidence="8">
    <location>
        <begin position="271"/>
        <end position="376"/>
    </location>
</feature>
<dbReference type="OrthoDB" id="10256309at2759"/>
<feature type="region of interest" description="Disordered" evidence="7">
    <location>
        <begin position="472"/>
        <end position="513"/>
    </location>
</feature>
<dbReference type="Gene3D" id="3.30.70.580">
    <property type="entry name" value="Pseudouridine synthase I, catalytic domain, N-terminal subdomain"/>
    <property type="match status" value="1"/>
</dbReference>
<dbReference type="GO" id="GO:0009982">
    <property type="term" value="F:pseudouridine synthase activity"/>
    <property type="evidence" value="ECO:0007669"/>
    <property type="project" value="InterPro"/>
</dbReference>
<organism evidence="9 10">
    <name type="scientific">Postia placenta MAD-698-R-SB12</name>
    <dbReference type="NCBI Taxonomy" id="670580"/>
    <lineage>
        <taxon>Eukaryota</taxon>
        <taxon>Fungi</taxon>
        <taxon>Dikarya</taxon>
        <taxon>Basidiomycota</taxon>
        <taxon>Agaricomycotina</taxon>
        <taxon>Agaricomycetes</taxon>
        <taxon>Polyporales</taxon>
        <taxon>Adustoporiaceae</taxon>
        <taxon>Rhodonia</taxon>
    </lineage>
</organism>
<dbReference type="InterPro" id="IPR020097">
    <property type="entry name" value="PsdUridine_synth_TruA_a/b_dom"/>
</dbReference>
<evidence type="ECO:0000256" key="5">
    <source>
        <dbReference type="PIRSR" id="PIRSR641708-1"/>
    </source>
</evidence>
<dbReference type="GO" id="GO:1990481">
    <property type="term" value="P:mRNA pseudouridine synthesis"/>
    <property type="evidence" value="ECO:0007669"/>
    <property type="project" value="TreeGrafter"/>
</dbReference>
<dbReference type="EMBL" id="KZ110594">
    <property type="protein sequence ID" value="OSX64231.1"/>
    <property type="molecule type" value="Genomic_DNA"/>
</dbReference>
<dbReference type="SUPFAM" id="SSF55120">
    <property type="entry name" value="Pseudouridine synthase"/>
    <property type="match status" value="1"/>
</dbReference>
<dbReference type="InterPro" id="IPR020094">
    <property type="entry name" value="TruA/RsuA/RluB/E/F_N"/>
</dbReference>
<dbReference type="PANTHER" id="PTHR11142:SF4">
    <property type="entry name" value="PSEUDOURIDYLATE SYNTHASE 1 HOMOLOG"/>
    <property type="match status" value="1"/>
</dbReference>
<dbReference type="GO" id="GO:0031119">
    <property type="term" value="P:tRNA pseudouridine synthesis"/>
    <property type="evidence" value="ECO:0007669"/>
    <property type="project" value="InterPro"/>
</dbReference>
<dbReference type="CDD" id="cd02568">
    <property type="entry name" value="PseudoU_synth_PUS1_PUS2"/>
    <property type="match status" value="1"/>
</dbReference>
<evidence type="ECO:0000256" key="7">
    <source>
        <dbReference type="SAM" id="MobiDB-lite"/>
    </source>
</evidence>
<comment type="similarity">
    <text evidence="1">Belongs to the tRNA pseudouridine synthase TruA family.</text>
</comment>
<feature type="region of interest" description="Disordered" evidence="7">
    <location>
        <begin position="1"/>
        <end position="80"/>
    </location>
</feature>